<name>A0A4U5PBF8_STECR</name>
<evidence type="ECO:0000313" key="2">
    <source>
        <dbReference type="Proteomes" id="UP000298663"/>
    </source>
</evidence>
<gene>
    <name evidence="1" type="ORF">L596_008071</name>
</gene>
<comment type="caution">
    <text evidence="1">The sequence shown here is derived from an EMBL/GenBank/DDBJ whole genome shotgun (WGS) entry which is preliminary data.</text>
</comment>
<accession>A0A4U5PBF8</accession>
<organism evidence="1 2">
    <name type="scientific">Steinernema carpocapsae</name>
    <name type="common">Entomopathogenic nematode</name>
    <dbReference type="NCBI Taxonomy" id="34508"/>
    <lineage>
        <taxon>Eukaryota</taxon>
        <taxon>Metazoa</taxon>
        <taxon>Ecdysozoa</taxon>
        <taxon>Nematoda</taxon>
        <taxon>Chromadorea</taxon>
        <taxon>Rhabditida</taxon>
        <taxon>Tylenchina</taxon>
        <taxon>Panagrolaimomorpha</taxon>
        <taxon>Strongyloidoidea</taxon>
        <taxon>Steinernematidae</taxon>
        <taxon>Steinernema</taxon>
    </lineage>
</organism>
<dbReference type="AlphaFoldDB" id="A0A4U5PBF8"/>
<reference evidence="1 2" key="2">
    <citation type="journal article" date="2019" name="G3 (Bethesda)">
        <title>Hybrid Assembly of the Genome of the Entomopathogenic Nematode Steinernema carpocapsae Identifies the X-Chromosome.</title>
        <authorList>
            <person name="Serra L."/>
            <person name="Macchietto M."/>
            <person name="Macias-Munoz A."/>
            <person name="McGill C.J."/>
            <person name="Rodriguez I.M."/>
            <person name="Rodriguez B."/>
            <person name="Murad R."/>
            <person name="Mortazavi A."/>
        </authorList>
    </citation>
    <scope>NUCLEOTIDE SEQUENCE [LARGE SCALE GENOMIC DNA]</scope>
    <source>
        <strain evidence="1 2">ALL</strain>
    </source>
</reference>
<dbReference type="EMBL" id="AZBU02000002">
    <property type="protein sequence ID" value="TKR93658.1"/>
    <property type="molecule type" value="Genomic_DNA"/>
</dbReference>
<proteinExistence type="predicted"/>
<dbReference type="Proteomes" id="UP000298663">
    <property type="component" value="Unassembled WGS sequence"/>
</dbReference>
<evidence type="ECO:0000313" key="1">
    <source>
        <dbReference type="EMBL" id="TKR93658.1"/>
    </source>
</evidence>
<sequence>MRRFGLLPDHVSARRGWRSRLFLGRRLGNIRLHLRLHGDPLAPAVVPVPGGRPAVPDPVDRGRNDLLLRLDHLLLHRGQHAGHCRNAVPWRRWLGPCFVLCFWRNVHLRLRLLPEVPRLETERSRPRRHVDYRNLQPDSELRETRYDQRTLQRLSRIFPRIFYISVINAYVHAPPPLQYGTRS</sequence>
<keyword evidence="2" id="KW-1185">Reference proteome</keyword>
<protein>
    <submittedName>
        <fullName evidence="1">Uncharacterized protein</fullName>
    </submittedName>
</protein>
<reference evidence="1 2" key="1">
    <citation type="journal article" date="2015" name="Genome Biol.">
        <title>Comparative genomics of Steinernema reveals deeply conserved gene regulatory networks.</title>
        <authorList>
            <person name="Dillman A.R."/>
            <person name="Macchietto M."/>
            <person name="Porter C.F."/>
            <person name="Rogers A."/>
            <person name="Williams B."/>
            <person name="Antoshechkin I."/>
            <person name="Lee M.M."/>
            <person name="Goodwin Z."/>
            <person name="Lu X."/>
            <person name="Lewis E.E."/>
            <person name="Goodrich-Blair H."/>
            <person name="Stock S.P."/>
            <person name="Adams B.J."/>
            <person name="Sternberg P.W."/>
            <person name="Mortazavi A."/>
        </authorList>
    </citation>
    <scope>NUCLEOTIDE SEQUENCE [LARGE SCALE GENOMIC DNA]</scope>
    <source>
        <strain evidence="1 2">ALL</strain>
    </source>
</reference>